<dbReference type="PANTHER" id="PTHR21015">
    <property type="entry name" value="UDP-N-ACETYLGLUCOSAMINE--N-ACETYLMURAMYL-(PENTAPEPTIDE) PYROPHOSPHORYL-UNDECAPRENOL N-ACETYLGLUCOSAMINE TRANSFERASE 1"/>
    <property type="match status" value="1"/>
</dbReference>
<keyword evidence="5 10" id="KW-0133">Cell shape</keyword>
<dbReference type="Gene3D" id="3.40.50.2000">
    <property type="entry name" value="Glycogen Phosphorylase B"/>
    <property type="match status" value="2"/>
</dbReference>
<gene>
    <name evidence="10" type="primary">murG</name>
    <name evidence="13" type="ORF">FC75_GL000314</name>
</gene>
<sequence length="365" mass="38954">MRLMISGGGTGGHIYPALALIQRLQERGMLDAVMYVGTAKGLESRIVPNAKIPFETLELQGFKRKVSFTNVKINIQTVEKFVGSLRKATRMIKDFQPDVVVGTGGYVSAGVLYAAARHHVPTVIHEQNSVAGVTNKFLAHAVDKIAITFPVVASSFPAKKVVITGNPRAQQVAGLKPNDRLADFGLDPHKRTLLIFGGSRGAPMINKAAVNALPTFGGADFQTLFVTGTRHYGTITKQIRQLPANVKVVPYIDDMPGILPDVTLVVGRSGATSIAELTALGLPSVLIPSPNVTHNHQFVNAKSLVDVGAAEVITEPELDANFASQVAALMDDDSRLSRMAQAAKKMGTPDAADQLIAVLESVQKH</sequence>
<evidence type="ECO:0000256" key="8">
    <source>
        <dbReference type="ARBA" id="ARBA00023306"/>
    </source>
</evidence>
<evidence type="ECO:0000313" key="13">
    <source>
        <dbReference type="EMBL" id="KRN25583.1"/>
    </source>
</evidence>
<dbReference type="Pfam" id="PF04101">
    <property type="entry name" value="Glyco_tran_28_C"/>
    <property type="match status" value="1"/>
</dbReference>
<dbReference type="InterPro" id="IPR004276">
    <property type="entry name" value="GlycoTrans_28_N"/>
</dbReference>
<reference evidence="13 14" key="1">
    <citation type="journal article" date="2015" name="Genome Announc.">
        <title>Expanding the biotechnology potential of lactobacilli through comparative genomics of 213 strains and associated genera.</title>
        <authorList>
            <person name="Sun Z."/>
            <person name="Harris H.M."/>
            <person name="McCann A."/>
            <person name="Guo C."/>
            <person name="Argimon S."/>
            <person name="Zhang W."/>
            <person name="Yang X."/>
            <person name="Jeffery I.B."/>
            <person name="Cooney J.C."/>
            <person name="Kagawa T.F."/>
            <person name="Liu W."/>
            <person name="Song Y."/>
            <person name="Salvetti E."/>
            <person name="Wrobel A."/>
            <person name="Rasinkangas P."/>
            <person name="Parkhill J."/>
            <person name="Rea M.C."/>
            <person name="O'Sullivan O."/>
            <person name="Ritari J."/>
            <person name="Douillard F.P."/>
            <person name="Paul Ross R."/>
            <person name="Yang R."/>
            <person name="Briner A.E."/>
            <person name="Felis G.E."/>
            <person name="de Vos W.M."/>
            <person name="Barrangou R."/>
            <person name="Klaenhammer T.R."/>
            <person name="Caufield P.W."/>
            <person name="Cui Y."/>
            <person name="Zhang H."/>
            <person name="O'Toole P.W."/>
        </authorList>
    </citation>
    <scope>NUCLEOTIDE SEQUENCE [LARGE SCALE GENOMIC DNA]</scope>
    <source>
        <strain evidence="13 14">DSM 22697</strain>
    </source>
</reference>
<evidence type="ECO:0000259" key="12">
    <source>
        <dbReference type="Pfam" id="PF04101"/>
    </source>
</evidence>
<keyword evidence="3 10" id="KW-0328">Glycosyltransferase</keyword>
<comment type="catalytic activity">
    <reaction evidence="10">
        <text>Mur2Ac(oyl-L-Ala-gamma-D-Glu-L-Lys-D-Ala-D-Ala)-di-trans,octa-cis-undecaprenyl diphosphate + UDP-N-acetyl-alpha-D-glucosamine = beta-D-GlcNAc-(1-&gt;4)-Mur2Ac(oyl-L-Ala-gamma-D-Glu-L-Lys-D-Ala-D-Ala)-di-trans,octa-cis-undecaprenyl diphosphate + UDP + H(+)</text>
        <dbReference type="Rhea" id="RHEA:23192"/>
        <dbReference type="ChEBI" id="CHEBI:15378"/>
        <dbReference type="ChEBI" id="CHEBI:57705"/>
        <dbReference type="ChEBI" id="CHEBI:58223"/>
        <dbReference type="ChEBI" id="CHEBI:60032"/>
        <dbReference type="ChEBI" id="CHEBI:60033"/>
        <dbReference type="EC" id="2.4.1.227"/>
    </reaction>
</comment>
<keyword evidence="4 10" id="KW-0808">Transferase</keyword>
<comment type="subcellular location">
    <subcellularLocation>
        <location evidence="10">Cell membrane</location>
        <topology evidence="10">Peripheral membrane protein</topology>
        <orientation evidence="10">Cytoplasmic side</orientation>
    </subcellularLocation>
</comment>
<keyword evidence="9 10" id="KW-0961">Cell wall biogenesis/degradation</keyword>
<dbReference type="HAMAP" id="MF_00033">
    <property type="entry name" value="MurG"/>
    <property type="match status" value="1"/>
</dbReference>
<evidence type="ECO:0000313" key="14">
    <source>
        <dbReference type="Proteomes" id="UP000050865"/>
    </source>
</evidence>
<dbReference type="GO" id="GO:0008360">
    <property type="term" value="P:regulation of cell shape"/>
    <property type="evidence" value="ECO:0007669"/>
    <property type="project" value="UniProtKB-KW"/>
</dbReference>
<feature type="binding site" evidence="10">
    <location>
        <position position="128"/>
    </location>
    <ligand>
        <name>UDP-N-acetyl-alpha-D-glucosamine</name>
        <dbReference type="ChEBI" id="CHEBI:57705"/>
    </ligand>
</feature>
<feature type="binding site" evidence="10">
    <location>
        <position position="199"/>
    </location>
    <ligand>
        <name>UDP-N-acetyl-alpha-D-glucosamine</name>
        <dbReference type="ChEBI" id="CHEBI:57705"/>
    </ligand>
</feature>
<dbReference type="GO" id="GO:0009252">
    <property type="term" value="P:peptidoglycan biosynthetic process"/>
    <property type="evidence" value="ECO:0007669"/>
    <property type="project" value="UniProtKB-UniRule"/>
</dbReference>
<dbReference type="InterPro" id="IPR006009">
    <property type="entry name" value="GlcNAc_MurG"/>
</dbReference>
<accession>A0A0R2FB09</accession>
<dbReference type="PANTHER" id="PTHR21015:SF22">
    <property type="entry name" value="GLYCOSYLTRANSFERASE"/>
    <property type="match status" value="1"/>
</dbReference>
<dbReference type="EMBL" id="AYZJ01000009">
    <property type="protein sequence ID" value="KRN25583.1"/>
    <property type="molecule type" value="Genomic_DNA"/>
</dbReference>
<keyword evidence="2 10" id="KW-0132">Cell division</keyword>
<evidence type="ECO:0000259" key="11">
    <source>
        <dbReference type="Pfam" id="PF03033"/>
    </source>
</evidence>
<evidence type="ECO:0000256" key="4">
    <source>
        <dbReference type="ARBA" id="ARBA00022679"/>
    </source>
</evidence>
<dbReference type="SUPFAM" id="SSF53756">
    <property type="entry name" value="UDP-Glycosyltransferase/glycogen phosphorylase"/>
    <property type="match status" value="1"/>
</dbReference>
<dbReference type="PATRIC" id="fig|1423730.4.peg.330"/>
<dbReference type="EC" id="2.4.1.227" evidence="10"/>
<dbReference type="Proteomes" id="UP000050865">
    <property type="component" value="Unassembled WGS sequence"/>
</dbReference>
<evidence type="ECO:0000256" key="6">
    <source>
        <dbReference type="ARBA" id="ARBA00022984"/>
    </source>
</evidence>
<evidence type="ECO:0000256" key="10">
    <source>
        <dbReference type="HAMAP-Rule" id="MF_00033"/>
    </source>
</evidence>
<dbReference type="InterPro" id="IPR007235">
    <property type="entry name" value="Glyco_trans_28_C"/>
</dbReference>
<feature type="domain" description="Glycosyl transferase family 28 C-terminal" evidence="12">
    <location>
        <begin position="192"/>
        <end position="355"/>
    </location>
</feature>
<keyword evidence="8 10" id="KW-0131">Cell cycle</keyword>
<dbReference type="CDD" id="cd03785">
    <property type="entry name" value="GT28_MurG"/>
    <property type="match status" value="1"/>
</dbReference>
<proteinExistence type="inferred from homology"/>
<dbReference type="GO" id="GO:0005886">
    <property type="term" value="C:plasma membrane"/>
    <property type="evidence" value="ECO:0007669"/>
    <property type="project" value="UniProtKB-SubCell"/>
</dbReference>
<feature type="domain" description="Glycosyltransferase family 28 N-terminal" evidence="11">
    <location>
        <begin position="4"/>
        <end position="147"/>
    </location>
</feature>
<evidence type="ECO:0000256" key="9">
    <source>
        <dbReference type="ARBA" id="ARBA00023316"/>
    </source>
</evidence>
<dbReference type="Pfam" id="PF03033">
    <property type="entry name" value="Glyco_transf_28"/>
    <property type="match status" value="1"/>
</dbReference>
<organism evidence="13 14">
    <name type="scientific">Lacticaseibacillus camelliae DSM 22697 = JCM 13995</name>
    <dbReference type="NCBI Taxonomy" id="1423730"/>
    <lineage>
        <taxon>Bacteria</taxon>
        <taxon>Bacillati</taxon>
        <taxon>Bacillota</taxon>
        <taxon>Bacilli</taxon>
        <taxon>Lactobacillales</taxon>
        <taxon>Lactobacillaceae</taxon>
        <taxon>Lacticaseibacillus</taxon>
    </lineage>
</organism>
<evidence type="ECO:0000256" key="1">
    <source>
        <dbReference type="ARBA" id="ARBA00022475"/>
    </source>
</evidence>
<dbReference type="GO" id="GO:0051301">
    <property type="term" value="P:cell division"/>
    <property type="evidence" value="ECO:0007669"/>
    <property type="project" value="UniProtKB-KW"/>
</dbReference>
<evidence type="ECO:0000256" key="2">
    <source>
        <dbReference type="ARBA" id="ARBA00022618"/>
    </source>
</evidence>
<comment type="pathway">
    <text evidence="10">Cell wall biogenesis; peptidoglycan biosynthesis.</text>
</comment>
<feature type="binding site" evidence="10">
    <location>
        <position position="252"/>
    </location>
    <ligand>
        <name>UDP-N-acetyl-alpha-D-glucosamine</name>
        <dbReference type="ChEBI" id="CHEBI:57705"/>
    </ligand>
</feature>
<feature type="binding site" evidence="10">
    <location>
        <position position="297"/>
    </location>
    <ligand>
        <name>UDP-N-acetyl-alpha-D-glucosamine</name>
        <dbReference type="ChEBI" id="CHEBI:57705"/>
    </ligand>
</feature>
<protein>
    <recommendedName>
        <fullName evidence="10">UDP-N-acetylglucosamine--N-acetylmuramyl-(pentapeptide) pyrophosphoryl-undecaprenol N-acetylglucosamine transferase</fullName>
        <ecNumber evidence="10">2.4.1.227</ecNumber>
    </recommendedName>
    <alternativeName>
        <fullName evidence="10">Undecaprenyl-PP-MurNAc-pentapeptide-UDPGlcNAc GlcNAc transferase</fullName>
    </alternativeName>
</protein>
<dbReference type="UniPathway" id="UPA00219"/>
<dbReference type="GO" id="GO:0071555">
    <property type="term" value="P:cell wall organization"/>
    <property type="evidence" value="ECO:0007669"/>
    <property type="project" value="UniProtKB-KW"/>
</dbReference>
<comment type="similarity">
    <text evidence="10">Belongs to the glycosyltransferase 28 family. MurG subfamily.</text>
</comment>
<evidence type="ECO:0000256" key="3">
    <source>
        <dbReference type="ARBA" id="ARBA00022676"/>
    </source>
</evidence>
<name>A0A0R2FB09_9LACO</name>
<dbReference type="GO" id="GO:0050511">
    <property type="term" value="F:undecaprenyldiphospho-muramoylpentapeptide beta-N-acetylglucosaminyltransferase activity"/>
    <property type="evidence" value="ECO:0007669"/>
    <property type="project" value="UniProtKB-UniRule"/>
</dbReference>
<keyword evidence="1 10" id="KW-1003">Cell membrane</keyword>
<feature type="binding site" evidence="10">
    <location>
        <begin position="10"/>
        <end position="12"/>
    </location>
    <ligand>
        <name>UDP-N-acetyl-alpha-D-glucosamine</name>
        <dbReference type="ChEBI" id="CHEBI:57705"/>
    </ligand>
</feature>
<dbReference type="RefSeq" id="WP_056988912.1">
    <property type="nucleotide sequence ID" value="NZ_AYZJ01000009.1"/>
</dbReference>
<dbReference type="STRING" id="1423730.FC75_GL000314"/>
<dbReference type="GO" id="GO:0005975">
    <property type="term" value="P:carbohydrate metabolic process"/>
    <property type="evidence" value="ECO:0007669"/>
    <property type="project" value="InterPro"/>
</dbReference>
<keyword evidence="7 10" id="KW-0472">Membrane</keyword>
<comment type="caution">
    <text evidence="10">Lacks conserved residue(s) required for the propagation of feature annotation.</text>
</comment>
<evidence type="ECO:0000256" key="5">
    <source>
        <dbReference type="ARBA" id="ARBA00022960"/>
    </source>
</evidence>
<dbReference type="AlphaFoldDB" id="A0A0R2FB09"/>
<comment type="caution">
    <text evidence="13">The sequence shown here is derived from an EMBL/GenBank/DDBJ whole genome shotgun (WGS) entry which is preliminary data.</text>
</comment>
<comment type="function">
    <text evidence="10">Cell wall formation. Catalyzes the transfer of a GlcNAc subunit on undecaprenyl-pyrophosphoryl-MurNAc-pentapeptide (lipid intermediate I) to form undecaprenyl-pyrophosphoryl-MurNAc-(pentapeptide)GlcNAc (lipid intermediate II).</text>
</comment>
<keyword evidence="14" id="KW-1185">Reference proteome</keyword>
<dbReference type="NCBIfam" id="TIGR01133">
    <property type="entry name" value="murG"/>
    <property type="match status" value="1"/>
</dbReference>
<evidence type="ECO:0000256" key="7">
    <source>
        <dbReference type="ARBA" id="ARBA00023136"/>
    </source>
</evidence>
<keyword evidence="6 10" id="KW-0573">Peptidoglycan synthesis</keyword>